<dbReference type="EMBL" id="GANP01008230">
    <property type="protein sequence ID" value="JAB76238.1"/>
    <property type="molecule type" value="mRNA"/>
</dbReference>
<proteinExistence type="evidence at transcript level"/>
<dbReference type="AlphaFoldDB" id="V5HQK7"/>
<reference evidence="1" key="1">
    <citation type="journal article" date="2015" name="Sci. Rep.">
        <title>Tissue- and time-dependent transcription in Ixodes ricinus salivary glands and midguts when blood feeding on the vertebrate host.</title>
        <authorList>
            <person name="Kotsyfakis M."/>
            <person name="Schwarz A."/>
            <person name="Erhart J."/>
            <person name="Ribeiro J.M."/>
        </authorList>
    </citation>
    <scope>NUCLEOTIDE SEQUENCE</scope>
    <source>
        <tissue evidence="1">Salivary gland and midgut</tissue>
    </source>
</reference>
<organism evidence="1">
    <name type="scientific">Ixodes ricinus</name>
    <name type="common">Common tick</name>
    <name type="synonym">Acarus ricinus</name>
    <dbReference type="NCBI Taxonomy" id="34613"/>
    <lineage>
        <taxon>Eukaryota</taxon>
        <taxon>Metazoa</taxon>
        <taxon>Ecdysozoa</taxon>
        <taxon>Arthropoda</taxon>
        <taxon>Chelicerata</taxon>
        <taxon>Arachnida</taxon>
        <taxon>Acari</taxon>
        <taxon>Parasitiformes</taxon>
        <taxon>Ixodida</taxon>
        <taxon>Ixodoidea</taxon>
        <taxon>Ixodidae</taxon>
        <taxon>Ixodinae</taxon>
        <taxon>Ixodes</taxon>
    </lineage>
</organism>
<sequence length="150" mass="17369">MVLAALLVESLMFLVQWSQVLRFLVLLESASWRHPRHVLLRQALTELFVTFLGLQTRLLFHLMVQVLHSLNLGTAALCQTPVRAANQQGSPVWIARLVIRLLCMSPQWTLRMIGFLVLILTPRVRLRLIQSPRPLQMQFLVHHHAPRHHT</sequence>
<name>V5HQK7_IXORI</name>
<protein>
    <submittedName>
        <fullName evidence="1">Putative secreted protein</fullName>
    </submittedName>
</protein>
<accession>V5HQK7</accession>
<evidence type="ECO:0000313" key="1">
    <source>
        <dbReference type="EMBL" id="JAB76238.1"/>
    </source>
</evidence>